<name>A0A645A7H5_9ZZZZ</name>
<reference evidence="1" key="1">
    <citation type="submission" date="2019-08" db="EMBL/GenBank/DDBJ databases">
        <authorList>
            <person name="Kucharzyk K."/>
            <person name="Murdoch R.W."/>
            <person name="Higgins S."/>
            <person name="Loffler F."/>
        </authorList>
    </citation>
    <scope>NUCLEOTIDE SEQUENCE</scope>
</reference>
<sequence>MPRQRCKQPQDGHIVTQLAIAQPYPVRREHAHSHAIQLDRNSDEGDHLGRKAGALYRAQQEARILVDVLHDAGLAGGEDCARDPLTNQIPAPVRLGLGHAVGIANRCAVSCGEPVIAALAQSVDKHDASSIEPKELGQQVEHFAKNDVCGKAFGDEAHHLNEKQLLLLAPCGFNF</sequence>
<proteinExistence type="predicted"/>
<gene>
    <name evidence="1" type="ORF">SDC9_94965</name>
</gene>
<comment type="caution">
    <text evidence="1">The sequence shown here is derived from an EMBL/GenBank/DDBJ whole genome shotgun (WGS) entry which is preliminary data.</text>
</comment>
<protein>
    <submittedName>
        <fullName evidence="1">Uncharacterized protein</fullName>
    </submittedName>
</protein>
<dbReference type="EMBL" id="VSSQ01012013">
    <property type="protein sequence ID" value="MPM48241.1"/>
    <property type="molecule type" value="Genomic_DNA"/>
</dbReference>
<accession>A0A645A7H5</accession>
<evidence type="ECO:0000313" key="1">
    <source>
        <dbReference type="EMBL" id="MPM48241.1"/>
    </source>
</evidence>
<dbReference type="AlphaFoldDB" id="A0A645A7H5"/>
<organism evidence="1">
    <name type="scientific">bioreactor metagenome</name>
    <dbReference type="NCBI Taxonomy" id="1076179"/>
    <lineage>
        <taxon>unclassified sequences</taxon>
        <taxon>metagenomes</taxon>
        <taxon>ecological metagenomes</taxon>
    </lineage>
</organism>